<feature type="region of interest" description="Disordered" evidence="7">
    <location>
        <begin position="285"/>
        <end position="307"/>
    </location>
</feature>
<evidence type="ECO:0000259" key="8">
    <source>
        <dbReference type="PROSITE" id="PS50011"/>
    </source>
</evidence>
<evidence type="ECO:0000256" key="6">
    <source>
        <dbReference type="ARBA" id="ARBA00022840"/>
    </source>
</evidence>
<dbReference type="InterPro" id="IPR000719">
    <property type="entry name" value="Prot_kinase_dom"/>
</dbReference>
<feature type="region of interest" description="Disordered" evidence="7">
    <location>
        <begin position="339"/>
        <end position="373"/>
    </location>
</feature>
<dbReference type="EC" id="2.7.11.1" evidence="1"/>
<dbReference type="InterPro" id="IPR011009">
    <property type="entry name" value="Kinase-like_dom_sf"/>
</dbReference>
<evidence type="ECO:0000256" key="1">
    <source>
        <dbReference type="ARBA" id="ARBA00012513"/>
    </source>
</evidence>
<proteinExistence type="predicted"/>
<dbReference type="SUPFAM" id="SSF56112">
    <property type="entry name" value="Protein kinase-like (PK-like)"/>
    <property type="match status" value="1"/>
</dbReference>
<dbReference type="PANTHER" id="PTHR43289">
    <property type="entry name" value="MITOGEN-ACTIVATED PROTEIN KINASE KINASE KINASE 20-RELATED"/>
    <property type="match status" value="1"/>
</dbReference>
<dbReference type="PROSITE" id="PS00109">
    <property type="entry name" value="PROTEIN_KINASE_TYR"/>
    <property type="match status" value="1"/>
</dbReference>
<dbReference type="SMART" id="SM00220">
    <property type="entry name" value="S_TKc"/>
    <property type="match status" value="1"/>
</dbReference>
<dbReference type="EMBL" id="SDWW01000037">
    <property type="protein sequence ID" value="RYV50285.1"/>
    <property type="molecule type" value="Genomic_DNA"/>
</dbReference>
<protein>
    <recommendedName>
        <fullName evidence="1">non-specific serine/threonine protein kinase</fullName>
        <ecNumber evidence="1">2.7.11.1</ecNumber>
    </recommendedName>
</protein>
<evidence type="ECO:0000256" key="7">
    <source>
        <dbReference type="SAM" id="MobiDB-lite"/>
    </source>
</evidence>
<evidence type="ECO:0000256" key="5">
    <source>
        <dbReference type="ARBA" id="ARBA00022777"/>
    </source>
</evidence>
<dbReference type="GO" id="GO:0005524">
    <property type="term" value="F:ATP binding"/>
    <property type="evidence" value="ECO:0007669"/>
    <property type="project" value="UniProtKB-KW"/>
</dbReference>
<dbReference type="GO" id="GO:0004674">
    <property type="term" value="F:protein serine/threonine kinase activity"/>
    <property type="evidence" value="ECO:0007669"/>
    <property type="project" value="UniProtKB-KW"/>
</dbReference>
<reference evidence="9 10" key="1">
    <citation type="submission" date="2019-01" db="EMBL/GenBank/DDBJ databases">
        <title>Novel species of Cellulomonas.</title>
        <authorList>
            <person name="Liu Q."/>
            <person name="Xin Y.-H."/>
        </authorList>
    </citation>
    <scope>NUCLEOTIDE SEQUENCE [LARGE SCALE GENOMIC DNA]</scope>
    <source>
        <strain evidence="9 10">HLT2-17</strain>
    </source>
</reference>
<dbReference type="PANTHER" id="PTHR43289:SF6">
    <property type="entry name" value="SERINE_THREONINE-PROTEIN KINASE NEKL-3"/>
    <property type="match status" value="1"/>
</dbReference>
<evidence type="ECO:0000256" key="2">
    <source>
        <dbReference type="ARBA" id="ARBA00022527"/>
    </source>
</evidence>
<dbReference type="OrthoDB" id="5137722at2"/>
<dbReference type="InterPro" id="IPR008266">
    <property type="entry name" value="Tyr_kinase_AS"/>
</dbReference>
<keyword evidence="5" id="KW-0418">Kinase</keyword>
<organism evidence="9 10">
    <name type="scientific">Pengzhenrongella frigida</name>
    <dbReference type="NCBI Taxonomy" id="1259133"/>
    <lineage>
        <taxon>Bacteria</taxon>
        <taxon>Bacillati</taxon>
        <taxon>Actinomycetota</taxon>
        <taxon>Actinomycetes</taxon>
        <taxon>Micrococcales</taxon>
        <taxon>Pengzhenrongella</taxon>
    </lineage>
</organism>
<keyword evidence="2" id="KW-0723">Serine/threonine-protein kinase</keyword>
<accession>A0A4Q5MXE4</accession>
<evidence type="ECO:0000256" key="4">
    <source>
        <dbReference type="ARBA" id="ARBA00022741"/>
    </source>
</evidence>
<gene>
    <name evidence="9" type="ORF">EUA98_14290</name>
</gene>
<keyword evidence="6" id="KW-0067">ATP-binding</keyword>
<feature type="domain" description="Protein kinase" evidence="8">
    <location>
        <begin position="19"/>
        <end position="261"/>
    </location>
</feature>
<evidence type="ECO:0000313" key="9">
    <source>
        <dbReference type="EMBL" id="RYV50285.1"/>
    </source>
</evidence>
<evidence type="ECO:0000313" key="10">
    <source>
        <dbReference type="Proteomes" id="UP000293764"/>
    </source>
</evidence>
<comment type="caution">
    <text evidence="9">The sequence shown here is derived from an EMBL/GenBank/DDBJ whole genome shotgun (WGS) entry which is preliminary data.</text>
</comment>
<keyword evidence="3" id="KW-0808">Transferase</keyword>
<dbReference type="Proteomes" id="UP000293764">
    <property type="component" value="Unassembled WGS sequence"/>
</dbReference>
<name>A0A4Q5MXE4_9MICO</name>
<dbReference type="PROSITE" id="PS50011">
    <property type="entry name" value="PROTEIN_KINASE_DOM"/>
    <property type="match status" value="1"/>
</dbReference>
<dbReference type="AlphaFoldDB" id="A0A4Q5MXE4"/>
<dbReference type="Pfam" id="PF00069">
    <property type="entry name" value="Pkinase"/>
    <property type="match status" value="1"/>
</dbReference>
<dbReference type="RefSeq" id="WP_130103366.1">
    <property type="nucleotide sequence ID" value="NZ_SDWW01000037.1"/>
</dbReference>
<keyword evidence="10" id="KW-1185">Reference proteome</keyword>
<evidence type="ECO:0000256" key="3">
    <source>
        <dbReference type="ARBA" id="ARBA00022679"/>
    </source>
</evidence>
<keyword evidence="4" id="KW-0547">Nucleotide-binding</keyword>
<sequence length="514" mass="50705">METDLVPPDLAAALRAAGYRVGGPVGVGSHGPAWAAVGHAGGSSAGTRVVATVLTVPAGSGGTELRRRLVTLRALTHDHLAEIVDVVPIDGAGADLPPPAGSPQAAQWAVLLAEVPGVNLATLLAARPPLADGEVVTLVVPLAQALAALHDAGLVHGDVSPANVVVRPDGRPVLVDLLGALTGQAGTRDGRGTPAFAAPEVERGHRPGPGADVHALARVALAGLAPGGHPGLRSLIERACAADPGRRPSAADLADRCYAAVAPEPLALPDAAVLARTTLARLAGERGPRSAVTIRPAGSRHRAARRGPGAVQALVAAGAVLTCAAVVVALIARGPAVGSADARTAAPTPSGGVDPSGAAGPADGRRVSSGPADPVAAAKALTERRAVLLAADDPDALAEVEVVGSDAQRADLAMLAGVRAAGQRIRGLSAEVASVRLVDAGVGEPLTEARVEVSSALTAHRRVAADGTVAAEIPAQPARTVVLTMAWTSAGWRVVQVAGSPTGAPVDGVSGTGG</sequence>
<dbReference type="Gene3D" id="1.10.510.10">
    <property type="entry name" value="Transferase(Phosphotransferase) domain 1"/>
    <property type="match status" value="1"/>
</dbReference>